<evidence type="ECO:0000259" key="6">
    <source>
        <dbReference type="Pfam" id="PF05154"/>
    </source>
</evidence>
<evidence type="ECO:0000256" key="5">
    <source>
        <dbReference type="SAM" id="Phobius"/>
    </source>
</evidence>
<feature type="domain" description="TM2" evidence="6">
    <location>
        <begin position="17"/>
        <end position="66"/>
    </location>
</feature>
<evidence type="ECO:0000256" key="3">
    <source>
        <dbReference type="ARBA" id="ARBA00022989"/>
    </source>
</evidence>
<dbReference type="EMBL" id="LQPG01000014">
    <property type="protein sequence ID" value="ORW12001.1"/>
    <property type="molecule type" value="Genomic_DNA"/>
</dbReference>
<dbReference type="Pfam" id="PF05154">
    <property type="entry name" value="TM2"/>
    <property type="match status" value="1"/>
</dbReference>
<organism evidence="7 8">
    <name type="scientific">Mycolicibacter longobardus</name>
    <dbReference type="NCBI Taxonomy" id="1108812"/>
    <lineage>
        <taxon>Bacteria</taxon>
        <taxon>Bacillati</taxon>
        <taxon>Actinomycetota</taxon>
        <taxon>Actinomycetes</taxon>
        <taxon>Mycobacteriales</taxon>
        <taxon>Mycobacteriaceae</taxon>
        <taxon>Mycolicibacter</taxon>
    </lineage>
</organism>
<protein>
    <recommendedName>
        <fullName evidence="6">TM2 domain-containing protein</fullName>
    </recommendedName>
</protein>
<proteinExistence type="predicted"/>
<feature type="transmembrane region" description="Helical" evidence="5">
    <location>
        <begin position="54"/>
        <end position="82"/>
    </location>
</feature>
<evidence type="ECO:0000313" key="7">
    <source>
        <dbReference type="EMBL" id="ORW12001.1"/>
    </source>
</evidence>
<comment type="subcellular location">
    <subcellularLocation>
        <location evidence="1">Membrane</location>
        <topology evidence="1">Multi-pass membrane protein</topology>
    </subcellularLocation>
</comment>
<keyword evidence="8" id="KW-1185">Reference proteome</keyword>
<evidence type="ECO:0000313" key="8">
    <source>
        <dbReference type="Proteomes" id="UP000193866"/>
    </source>
</evidence>
<dbReference type="InterPro" id="IPR007829">
    <property type="entry name" value="TM2"/>
</dbReference>
<evidence type="ECO:0000256" key="4">
    <source>
        <dbReference type="ARBA" id="ARBA00023136"/>
    </source>
</evidence>
<comment type="caution">
    <text evidence="7">The sequence shown here is derived from an EMBL/GenBank/DDBJ whole genome shotgun (WGS) entry which is preliminary data.</text>
</comment>
<dbReference type="STRING" id="1108812.AWC16_09140"/>
<dbReference type="GO" id="GO:0016020">
    <property type="term" value="C:membrane"/>
    <property type="evidence" value="ECO:0007669"/>
    <property type="project" value="UniProtKB-SubCell"/>
</dbReference>
<sequence length="98" mass="10523">MSAPHGRHPATGQPYSEKSKVIAALLQLLGLFGFLGFGRIYLGQFRLGITQLLFGLFITAVTWGIGVAVPVIWGVIDAILLLGGRVHDTQGRPLRDGI</sequence>
<accession>A0A1X1YLW1</accession>
<dbReference type="AlphaFoldDB" id="A0A1X1YLW1"/>
<name>A0A1X1YLW1_9MYCO</name>
<dbReference type="Proteomes" id="UP000193866">
    <property type="component" value="Unassembled WGS sequence"/>
</dbReference>
<evidence type="ECO:0000256" key="1">
    <source>
        <dbReference type="ARBA" id="ARBA00004141"/>
    </source>
</evidence>
<reference evidence="7 8" key="1">
    <citation type="submission" date="2016-01" db="EMBL/GenBank/DDBJ databases">
        <title>The new phylogeny of the genus Mycobacterium.</title>
        <authorList>
            <person name="Tarcisio F."/>
            <person name="Conor M."/>
            <person name="Antonella G."/>
            <person name="Elisabetta G."/>
            <person name="Giulia F.S."/>
            <person name="Sara T."/>
            <person name="Anna F."/>
            <person name="Clotilde B."/>
            <person name="Roberto B."/>
            <person name="Veronica D.S."/>
            <person name="Fabio R."/>
            <person name="Monica P."/>
            <person name="Olivier J."/>
            <person name="Enrico T."/>
            <person name="Nicola S."/>
        </authorList>
    </citation>
    <scope>NUCLEOTIDE SEQUENCE [LARGE SCALE GENOMIC DNA]</scope>
    <source>
        <strain evidence="7 8">DSM 45394</strain>
    </source>
</reference>
<keyword evidence="4 5" id="KW-0472">Membrane</keyword>
<gene>
    <name evidence="7" type="ORF">AWC16_09140</name>
</gene>
<evidence type="ECO:0000256" key="2">
    <source>
        <dbReference type="ARBA" id="ARBA00022692"/>
    </source>
</evidence>
<feature type="transmembrane region" description="Helical" evidence="5">
    <location>
        <begin position="21"/>
        <end position="42"/>
    </location>
</feature>
<keyword evidence="2 5" id="KW-0812">Transmembrane</keyword>
<keyword evidence="3 5" id="KW-1133">Transmembrane helix</keyword>